<dbReference type="OrthoDB" id="676555at2759"/>
<gene>
    <name evidence="1" type="ORF">F0562_005425</name>
</gene>
<dbReference type="Proteomes" id="UP000325577">
    <property type="component" value="Linkage Group LG2"/>
</dbReference>
<dbReference type="InterPro" id="IPR025322">
    <property type="entry name" value="PADRE_dom"/>
</dbReference>
<dbReference type="PANTHER" id="PTHR33148:SF6">
    <property type="entry name" value="DUF4228 DOMAIN-CONTAINING PROTEIN"/>
    <property type="match status" value="1"/>
</dbReference>
<evidence type="ECO:0000313" key="1">
    <source>
        <dbReference type="EMBL" id="KAA8530641.1"/>
    </source>
</evidence>
<evidence type="ECO:0008006" key="3">
    <source>
        <dbReference type="Google" id="ProtNLM"/>
    </source>
</evidence>
<reference evidence="1 2" key="1">
    <citation type="submission" date="2019-09" db="EMBL/GenBank/DDBJ databases">
        <title>A chromosome-level genome assembly of the Chinese tupelo Nyssa sinensis.</title>
        <authorList>
            <person name="Yang X."/>
            <person name="Kang M."/>
            <person name="Yang Y."/>
            <person name="Xiong H."/>
            <person name="Wang M."/>
            <person name="Zhang Z."/>
            <person name="Wang Z."/>
            <person name="Wu H."/>
            <person name="Ma T."/>
            <person name="Liu J."/>
            <person name="Xi Z."/>
        </authorList>
    </citation>
    <scope>NUCLEOTIDE SEQUENCE [LARGE SCALE GENOMIC DNA]</scope>
    <source>
        <strain evidence="1">J267</strain>
        <tissue evidence="1">Leaf</tissue>
    </source>
</reference>
<dbReference type="PANTHER" id="PTHR33148">
    <property type="entry name" value="PLASTID MOVEMENT IMPAIRED PROTEIN-RELATED"/>
    <property type="match status" value="1"/>
</dbReference>
<dbReference type="AlphaFoldDB" id="A0A5J5ANJ1"/>
<organism evidence="1 2">
    <name type="scientific">Nyssa sinensis</name>
    <dbReference type="NCBI Taxonomy" id="561372"/>
    <lineage>
        <taxon>Eukaryota</taxon>
        <taxon>Viridiplantae</taxon>
        <taxon>Streptophyta</taxon>
        <taxon>Embryophyta</taxon>
        <taxon>Tracheophyta</taxon>
        <taxon>Spermatophyta</taxon>
        <taxon>Magnoliopsida</taxon>
        <taxon>eudicotyledons</taxon>
        <taxon>Gunneridae</taxon>
        <taxon>Pentapetalae</taxon>
        <taxon>asterids</taxon>
        <taxon>Cornales</taxon>
        <taxon>Nyssaceae</taxon>
        <taxon>Nyssa</taxon>
    </lineage>
</organism>
<proteinExistence type="predicted"/>
<accession>A0A5J5ANJ1</accession>
<keyword evidence="2" id="KW-1185">Reference proteome</keyword>
<dbReference type="Pfam" id="PF14009">
    <property type="entry name" value="PADRE"/>
    <property type="match status" value="1"/>
</dbReference>
<evidence type="ECO:0000313" key="2">
    <source>
        <dbReference type="Proteomes" id="UP000325577"/>
    </source>
</evidence>
<protein>
    <recommendedName>
        <fullName evidence="3">Plastid movement impaired protein</fullName>
    </recommendedName>
</protein>
<name>A0A5J5ANJ1_9ASTE</name>
<dbReference type="EMBL" id="CM018043">
    <property type="protein sequence ID" value="KAA8530641.1"/>
    <property type="molecule type" value="Genomic_DNA"/>
</dbReference>
<sequence length="211" mass="23548">MGNNIGGRKKAKVMKITGETFKLKTPVRAGDVVNDYPGHVLLESEAVKKFGIRAKPLEPQEELQPRKIYFLVELPKLPEEKAPRRVRSSVQMSAKDRLECLMLSRRSVSDLAIARPTTRSLVPNEPGPSSGPVRVKMRLPKAQVAKLVEESRDEAEVAEKIIDLYMENAGDVSPAASVEDEGLLLQRPVHWRPGLGSIKESLKAREIYVYI</sequence>